<sequence>MSSDLSHVVDFDLARGSVSAMGAERAVLVPVEALYDLVSAAEPEAVVSVARGIGQSMGERLAARFGGIAGVRGASLDAIINAVALEFSVAGLGVFGIERWGKAMVLVVEHAPRIGGGFIASLLEGALSTASQTEVSCMVLAAGPVQRILVANRDAIDRVRTFMAEGTSWADALSRLQARVGV</sequence>
<dbReference type="RefSeq" id="WP_394843721.1">
    <property type="nucleotide sequence ID" value="NZ_CP089982.1"/>
</dbReference>
<organism evidence="1 2">
    <name type="scientific">Pendulispora brunnea</name>
    <dbReference type="NCBI Taxonomy" id="2905690"/>
    <lineage>
        <taxon>Bacteria</taxon>
        <taxon>Pseudomonadati</taxon>
        <taxon>Myxococcota</taxon>
        <taxon>Myxococcia</taxon>
        <taxon>Myxococcales</taxon>
        <taxon>Sorangiineae</taxon>
        <taxon>Pendulisporaceae</taxon>
        <taxon>Pendulispora</taxon>
    </lineage>
</organism>
<dbReference type="EMBL" id="CP089982">
    <property type="protein sequence ID" value="WXA93123.1"/>
    <property type="molecule type" value="Genomic_DNA"/>
</dbReference>
<keyword evidence="2" id="KW-1185">Reference proteome</keyword>
<reference evidence="1 2" key="1">
    <citation type="submission" date="2021-12" db="EMBL/GenBank/DDBJ databases">
        <title>Discovery of the Pendulisporaceae a myxobacterial family with distinct sporulation behavior and unique specialized metabolism.</title>
        <authorList>
            <person name="Garcia R."/>
            <person name="Popoff A."/>
            <person name="Bader C.D."/>
            <person name="Loehr J."/>
            <person name="Walesch S."/>
            <person name="Walt C."/>
            <person name="Boldt J."/>
            <person name="Bunk B."/>
            <person name="Haeckl F.J.F.P.J."/>
            <person name="Gunesch A.P."/>
            <person name="Birkelbach J."/>
            <person name="Nuebel U."/>
            <person name="Pietschmann T."/>
            <person name="Bach T."/>
            <person name="Mueller R."/>
        </authorList>
    </citation>
    <scope>NUCLEOTIDE SEQUENCE [LARGE SCALE GENOMIC DNA]</scope>
    <source>
        <strain evidence="1 2">MSr12523</strain>
    </source>
</reference>
<proteinExistence type="predicted"/>
<evidence type="ECO:0000313" key="1">
    <source>
        <dbReference type="EMBL" id="WXA93123.1"/>
    </source>
</evidence>
<evidence type="ECO:0000313" key="2">
    <source>
        <dbReference type="Proteomes" id="UP001379533"/>
    </source>
</evidence>
<name>A0ABZ2K325_9BACT</name>
<dbReference type="Proteomes" id="UP001379533">
    <property type="component" value="Chromosome"/>
</dbReference>
<gene>
    <name evidence="1" type="ORF">LZC95_42565</name>
</gene>
<protein>
    <submittedName>
        <fullName evidence="1">Uncharacterized protein</fullName>
    </submittedName>
</protein>
<accession>A0ABZ2K325</accession>